<dbReference type="OrthoDB" id="2389872at2"/>
<dbReference type="AlphaFoldDB" id="A0A0M3V5R8"/>
<dbReference type="Proteomes" id="UP000062645">
    <property type="component" value="Chromosome"/>
</dbReference>
<dbReference type="RefSeq" id="WP_062294921.1">
    <property type="nucleotide sequence ID" value="NZ_CP012036.1"/>
</dbReference>
<reference evidence="2 3" key="2">
    <citation type="journal article" date="2016" name="Genome Announc.">
        <title>Draft Genome Sequence of the N2-Fixing Cyanobacterium Nostoc piscinale CENA21, Isolated from the Brazilian Amazon Floodplain.</title>
        <authorList>
            <person name="Leao T."/>
            <person name="Guimaraes P.I."/>
            <person name="de Melo A.G."/>
            <person name="Ramos R.T."/>
            <person name="Leao P.N."/>
            <person name="Silva A."/>
            <person name="Fiore M.F."/>
            <person name="Schneider M.P."/>
        </authorList>
    </citation>
    <scope>NUCLEOTIDE SEQUENCE [LARGE SCALE GENOMIC DNA]</scope>
    <source>
        <strain evidence="2 3">CENA21</strain>
    </source>
</reference>
<dbReference type="Gene3D" id="1.10.1220.10">
    <property type="entry name" value="Met repressor-like"/>
    <property type="match status" value="1"/>
</dbReference>
<evidence type="ECO:0000313" key="3">
    <source>
        <dbReference type="Proteomes" id="UP000062645"/>
    </source>
</evidence>
<dbReference type="GO" id="GO:0006355">
    <property type="term" value="P:regulation of DNA-templated transcription"/>
    <property type="evidence" value="ECO:0007669"/>
    <property type="project" value="InterPro"/>
</dbReference>
<reference evidence="3" key="1">
    <citation type="submission" date="2015-07" db="EMBL/GenBank/DDBJ databases">
        <title>Genome Of Nitrogen-Fixing Cyanobacterium Nostoc piscinale CENA21 From Solimoes/Amazon River Floodplain Sediments And Comparative Genomics To Uncover Biosynthetic Natural Products Potential.</title>
        <authorList>
            <person name="Leao T.F."/>
            <person name="Leao P.N."/>
            <person name="Guimaraes P.I."/>
            <person name="de Melo A.G.C."/>
            <person name="Ramos R.T.J."/>
            <person name="Silva A."/>
            <person name="Fiore M.F."/>
            <person name="Schneider M.P.C."/>
        </authorList>
    </citation>
    <scope>NUCLEOTIDE SEQUENCE [LARGE SCALE GENOMIC DNA]</scope>
    <source>
        <strain evidence="3">CENA21</strain>
    </source>
</reference>
<name>A0A0M3V5R8_9NOSO</name>
<accession>A0A0M3V5R8</accession>
<dbReference type="KEGG" id="npz:ACX27_18605"/>
<dbReference type="EMBL" id="CP012036">
    <property type="protein sequence ID" value="ALF54393.1"/>
    <property type="molecule type" value="Genomic_DNA"/>
</dbReference>
<feature type="region of interest" description="Disordered" evidence="1">
    <location>
        <begin position="67"/>
        <end position="89"/>
    </location>
</feature>
<dbReference type="InterPro" id="IPR013321">
    <property type="entry name" value="Arc_rbn_hlx_hlx"/>
</dbReference>
<keyword evidence="3" id="KW-1185">Reference proteome</keyword>
<dbReference type="PATRIC" id="fig|224013.5.peg.4452"/>
<gene>
    <name evidence="2" type="ORF">ACX27_18605</name>
</gene>
<proteinExistence type="predicted"/>
<evidence type="ECO:0000256" key="1">
    <source>
        <dbReference type="SAM" id="MobiDB-lite"/>
    </source>
</evidence>
<protein>
    <recommendedName>
        <fullName evidence="4">Arc-like DNA binding domain-containing protein</fullName>
    </recommendedName>
</protein>
<organism evidence="2 3">
    <name type="scientific">Nostoc piscinale CENA21</name>
    <dbReference type="NCBI Taxonomy" id="224013"/>
    <lineage>
        <taxon>Bacteria</taxon>
        <taxon>Bacillati</taxon>
        <taxon>Cyanobacteriota</taxon>
        <taxon>Cyanophyceae</taxon>
        <taxon>Nostocales</taxon>
        <taxon>Nostocaceae</taxon>
        <taxon>Nostoc</taxon>
    </lineage>
</organism>
<sequence>MATLNALNIPDELYAQLQELAKAENSSVDAQVITILQKVLQAKTQPVEDERYKNVLKILEESSRNRRRLNPADFGLPDSTELIREDRDR</sequence>
<dbReference type="InterPro" id="IPR010985">
    <property type="entry name" value="Ribbon_hlx_hlx"/>
</dbReference>
<evidence type="ECO:0008006" key="4">
    <source>
        <dbReference type="Google" id="ProtNLM"/>
    </source>
</evidence>
<dbReference type="SUPFAM" id="SSF47598">
    <property type="entry name" value="Ribbon-helix-helix"/>
    <property type="match status" value="1"/>
</dbReference>
<dbReference type="STRING" id="224013.ACX27_18605"/>
<evidence type="ECO:0000313" key="2">
    <source>
        <dbReference type="EMBL" id="ALF54393.1"/>
    </source>
</evidence>